<dbReference type="AlphaFoldDB" id="I0K6U5"/>
<evidence type="ECO:0000313" key="3">
    <source>
        <dbReference type="Proteomes" id="UP000011058"/>
    </source>
</evidence>
<protein>
    <submittedName>
        <fullName evidence="2">Uncharacterized protein</fullName>
    </submittedName>
</protein>
<accession>I0K6U5</accession>
<evidence type="ECO:0000313" key="2">
    <source>
        <dbReference type="EMBL" id="CCG99848.1"/>
    </source>
</evidence>
<evidence type="ECO:0000256" key="1">
    <source>
        <dbReference type="SAM" id="MobiDB-lite"/>
    </source>
</evidence>
<feature type="compositionally biased region" description="Low complexity" evidence="1">
    <location>
        <begin position="18"/>
        <end position="44"/>
    </location>
</feature>
<dbReference type="Proteomes" id="UP000011058">
    <property type="component" value="Chromosome"/>
</dbReference>
<dbReference type="STRING" id="1166018.FAES_1838"/>
<dbReference type="KEGG" id="fae:FAES_1838"/>
<organism evidence="2 3">
    <name type="scientific">Fibrella aestuarina BUZ 2</name>
    <dbReference type="NCBI Taxonomy" id="1166018"/>
    <lineage>
        <taxon>Bacteria</taxon>
        <taxon>Pseudomonadati</taxon>
        <taxon>Bacteroidota</taxon>
        <taxon>Cytophagia</taxon>
        <taxon>Cytophagales</taxon>
        <taxon>Spirosomataceae</taxon>
        <taxon>Fibrella</taxon>
    </lineage>
</organism>
<dbReference type="HOGENOM" id="CLU_1641228_0_0_10"/>
<reference evidence="2 3" key="1">
    <citation type="journal article" date="2012" name="J. Bacteriol.">
        <title>Genome Sequence of Fibrella aestuarina BUZ 2T, a Filamentous Marine Bacterium.</title>
        <authorList>
            <person name="Filippini M."/>
            <person name="Qi W."/>
            <person name="Blom J."/>
            <person name="Goesmann A."/>
            <person name="Smits T.H."/>
            <person name="Bagheri H.C."/>
        </authorList>
    </citation>
    <scope>NUCLEOTIDE SEQUENCE [LARGE SCALE GENOMIC DNA]</scope>
    <source>
        <strain evidence="3">BUZ 2T</strain>
    </source>
</reference>
<name>I0K6U5_9BACT</name>
<proteinExistence type="predicted"/>
<dbReference type="EMBL" id="HE796683">
    <property type="protein sequence ID" value="CCG99848.1"/>
    <property type="molecule type" value="Genomic_DNA"/>
</dbReference>
<feature type="region of interest" description="Disordered" evidence="1">
    <location>
        <begin position="15"/>
        <end position="52"/>
    </location>
</feature>
<keyword evidence="3" id="KW-1185">Reference proteome</keyword>
<sequence>MYHLNRAVQMNTQQNYGANPAPANPVVPTAQQADSAAQSAPPTAEQYRQAVAGTSSQSSVSLDLDLFGEGDANSEVMLVFCALIDYRQTLQNMVVDYARTNFESDAKTASYEVETIDELLVKLTRKMATASEYNYWLIRHMADPQSYPSYQAWKAGQAKDQ</sequence>
<gene>
    <name evidence="2" type="ORF">FAES_1838</name>
</gene>